<dbReference type="PANTHER" id="PTHR38436:SF1">
    <property type="entry name" value="ESTER CYCLASE"/>
    <property type="match status" value="1"/>
</dbReference>
<evidence type="ECO:0000313" key="1">
    <source>
        <dbReference type="EMBL" id="PCR89581.1"/>
    </source>
</evidence>
<gene>
    <name evidence="1" type="ORF">CP557_02955</name>
</gene>
<dbReference type="InterPro" id="IPR032710">
    <property type="entry name" value="NTF2-like_dom_sf"/>
</dbReference>
<dbReference type="Pfam" id="PF07366">
    <property type="entry name" value="SnoaL"/>
    <property type="match status" value="1"/>
</dbReference>
<evidence type="ECO:0000313" key="2">
    <source>
        <dbReference type="Proteomes" id="UP000219689"/>
    </source>
</evidence>
<dbReference type="PANTHER" id="PTHR38436">
    <property type="entry name" value="POLYKETIDE CYCLASE SNOAL-LIKE DOMAIN"/>
    <property type="match status" value="1"/>
</dbReference>
<dbReference type="Gene3D" id="3.10.450.50">
    <property type="match status" value="1"/>
</dbReference>
<dbReference type="Proteomes" id="UP000219689">
    <property type="component" value="Unassembled WGS sequence"/>
</dbReference>
<accession>A0A2A5QRV9</accession>
<dbReference type="InterPro" id="IPR009959">
    <property type="entry name" value="Cyclase_SnoaL-like"/>
</dbReference>
<dbReference type="RefSeq" id="WP_097378529.1">
    <property type="nucleotide sequence ID" value="NZ_NXNI01000001.1"/>
</dbReference>
<keyword evidence="2" id="KW-1185">Reference proteome</keyword>
<name>A0A2A5QRV9_9EURY</name>
<protein>
    <recommendedName>
        <fullName evidence="3">Ester cyclase</fullName>
    </recommendedName>
</protein>
<dbReference type="SUPFAM" id="SSF54427">
    <property type="entry name" value="NTF2-like"/>
    <property type="match status" value="1"/>
</dbReference>
<dbReference type="OrthoDB" id="8685at2157"/>
<proteinExistence type="predicted"/>
<dbReference type="AlphaFoldDB" id="A0A2A5QRV9"/>
<evidence type="ECO:0008006" key="3">
    <source>
        <dbReference type="Google" id="ProtNLM"/>
    </source>
</evidence>
<dbReference type="GO" id="GO:0030638">
    <property type="term" value="P:polyketide metabolic process"/>
    <property type="evidence" value="ECO:0007669"/>
    <property type="project" value="InterPro"/>
</dbReference>
<sequence length="146" mass="16341">MSEADSALEATERWFVEVFNENNPDVIDEIIAEDCTFHGPESLGASDKQGREGARWFAESFNSAWPDAEFTIHDIFTEDDLVAVRWTMTATHEGEWLPNEIDGGTGAEIELRGNNIHRTSNGKLVDIWPQQDTLKMVTAIDAVSWG</sequence>
<organism evidence="1 2">
    <name type="scientific">Natrinema ejinorense</name>
    <dbReference type="NCBI Taxonomy" id="373386"/>
    <lineage>
        <taxon>Archaea</taxon>
        <taxon>Methanobacteriati</taxon>
        <taxon>Methanobacteriota</taxon>
        <taxon>Stenosarchaea group</taxon>
        <taxon>Halobacteria</taxon>
        <taxon>Halobacteriales</taxon>
        <taxon>Natrialbaceae</taxon>
        <taxon>Natrinema</taxon>
    </lineage>
</organism>
<comment type="caution">
    <text evidence="1">The sequence shown here is derived from an EMBL/GenBank/DDBJ whole genome shotgun (WGS) entry which is preliminary data.</text>
</comment>
<reference evidence="1 2" key="1">
    <citation type="submission" date="2017-09" db="EMBL/GenBank/DDBJ databases">
        <title>Genome sequences of Natrinema ejinorence JCM 13890T.</title>
        <authorList>
            <person name="Roh S.W."/>
            <person name="Kim Y.B."/>
            <person name="Kim J.Y."/>
        </authorList>
    </citation>
    <scope>NUCLEOTIDE SEQUENCE [LARGE SCALE GENOMIC DNA]</scope>
    <source>
        <strain evidence="1 2">JCM 13890</strain>
    </source>
</reference>
<dbReference type="EMBL" id="NXNI01000001">
    <property type="protein sequence ID" value="PCR89581.1"/>
    <property type="molecule type" value="Genomic_DNA"/>
</dbReference>